<dbReference type="SMART" id="SM00720">
    <property type="entry name" value="calpain_III"/>
    <property type="match status" value="1"/>
</dbReference>
<dbReference type="Pfam" id="PF01067">
    <property type="entry name" value="Calpain_III"/>
    <property type="match status" value="1"/>
</dbReference>
<keyword evidence="3" id="KW-0378">Hydrolase</keyword>
<dbReference type="OMA" id="CETIICI"/>
<evidence type="ECO:0000256" key="4">
    <source>
        <dbReference type="ARBA" id="ARBA00022807"/>
    </source>
</evidence>
<dbReference type="GO" id="GO:0005737">
    <property type="term" value="C:cytoplasm"/>
    <property type="evidence" value="ECO:0007669"/>
    <property type="project" value="TreeGrafter"/>
</dbReference>
<dbReference type="WBParaSite" id="nRc.2.0.1.t35505-RA">
    <property type="protein sequence ID" value="nRc.2.0.1.t35505-RA"/>
    <property type="gene ID" value="nRc.2.0.1.g35505"/>
</dbReference>
<evidence type="ECO:0000256" key="1">
    <source>
        <dbReference type="ARBA" id="ARBA00007623"/>
    </source>
</evidence>
<dbReference type="AlphaFoldDB" id="A0A915KAX3"/>
<evidence type="ECO:0000313" key="7">
    <source>
        <dbReference type="WBParaSite" id="nRc.2.0.1.t35505-RA"/>
    </source>
</evidence>
<evidence type="ECO:0000259" key="5">
    <source>
        <dbReference type="SMART" id="SM00720"/>
    </source>
</evidence>
<dbReference type="InterPro" id="IPR022683">
    <property type="entry name" value="Calpain_III"/>
</dbReference>
<dbReference type="PANTHER" id="PTHR10183">
    <property type="entry name" value="CALPAIN"/>
    <property type="match status" value="1"/>
</dbReference>
<dbReference type="Gene3D" id="2.60.120.380">
    <property type="match status" value="1"/>
</dbReference>
<dbReference type="GO" id="GO:0004198">
    <property type="term" value="F:calcium-dependent cysteine-type endopeptidase activity"/>
    <property type="evidence" value="ECO:0007669"/>
    <property type="project" value="InterPro"/>
</dbReference>
<dbReference type="InterPro" id="IPR022684">
    <property type="entry name" value="Calpain_cysteine_protease"/>
</dbReference>
<keyword evidence="6" id="KW-1185">Reference proteome</keyword>
<feature type="domain" description="Peptidase C2 calpain" evidence="5">
    <location>
        <begin position="29"/>
        <end position="174"/>
    </location>
</feature>
<dbReference type="InterPro" id="IPR022682">
    <property type="entry name" value="Calpain_domain_III"/>
</dbReference>
<dbReference type="Proteomes" id="UP000887565">
    <property type="component" value="Unplaced"/>
</dbReference>
<dbReference type="SUPFAM" id="SSF49758">
    <property type="entry name" value="Calpain large subunit, middle domain (domain III)"/>
    <property type="match status" value="1"/>
</dbReference>
<dbReference type="PRINTS" id="PR00704">
    <property type="entry name" value="CALPAIN"/>
</dbReference>
<keyword evidence="4" id="KW-0788">Thiol protease</keyword>
<evidence type="ECO:0000256" key="3">
    <source>
        <dbReference type="ARBA" id="ARBA00022801"/>
    </source>
</evidence>
<organism evidence="6 7">
    <name type="scientific">Romanomermis culicivorax</name>
    <name type="common">Nematode worm</name>
    <dbReference type="NCBI Taxonomy" id="13658"/>
    <lineage>
        <taxon>Eukaryota</taxon>
        <taxon>Metazoa</taxon>
        <taxon>Ecdysozoa</taxon>
        <taxon>Nematoda</taxon>
        <taxon>Enoplea</taxon>
        <taxon>Dorylaimia</taxon>
        <taxon>Mermithida</taxon>
        <taxon>Mermithoidea</taxon>
        <taxon>Mermithidae</taxon>
        <taxon>Romanomermis</taxon>
    </lineage>
</organism>
<dbReference type="CDD" id="cd00214">
    <property type="entry name" value="Calpain_III"/>
    <property type="match status" value="1"/>
</dbReference>
<dbReference type="GO" id="GO:0006508">
    <property type="term" value="P:proteolysis"/>
    <property type="evidence" value="ECO:0007669"/>
    <property type="project" value="UniProtKB-KW"/>
</dbReference>
<dbReference type="InterPro" id="IPR033883">
    <property type="entry name" value="C2_III"/>
</dbReference>
<keyword evidence="2" id="KW-0645">Protease</keyword>
<protein>
    <submittedName>
        <fullName evidence="7">Peptidase C2 calpain domain-containing protein</fullName>
    </submittedName>
</protein>
<accession>A0A915KAX3</accession>
<name>A0A915KAX3_ROMCU</name>
<dbReference type="InterPro" id="IPR036213">
    <property type="entry name" value="Calpain_III_sf"/>
</dbReference>
<sequence>MTWEDFCTYFTDVSVCHQINTSFFTLGKRYIETIFHGIWMNSESRGDLSDRAGGCANFKESCLCNPQYRIDVPDDDSEIIVSLMQRDIRERRRQGVSYLTIGIMVERVEENRTFRMHQLLDMQATSDYISTRSVYLRMVGIRRGRYVIVPTTYAPGEEGEFMMRVYSAQQLNASELTRDKPSVGLLPCCRKQFTCVTRLRLIGGEQIMASNSQNAGNR</sequence>
<reference evidence="7" key="1">
    <citation type="submission" date="2022-11" db="UniProtKB">
        <authorList>
            <consortium name="WormBaseParasite"/>
        </authorList>
    </citation>
    <scope>IDENTIFICATION</scope>
</reference>
<dbReference type="PANTHER" id="PTHR10183:SF379">
    <property type="entry name" value="CALPAIN-5"/>
    <property type="match status" value="1"/>
</dbReference>
<proteinExistence type="inferred from homology"/>
<evidence type="ECO:0000313" key="6">
    <source>
        <dbReference type="Proteomes" id="UP000887565"/>
    </source>
</evidence>
<evidence type="ECO:0000256" key="2">
    <source>
        <dbReference type="ARBA" id="ARBA00022670"/>
    </source>
</evidence>
<comment type="similarity">
    <text evidence="1">Belongs to the peptidase C2 family.</text>
</comment>